<gene>
    <name evidence="2" type="ORF">GOQ27_13975</name>
</gene>
<accession>A0A942UVX6</accession>
<dbReference type="EMBL" id="WSFT01000053">
    <property type="protein sequence ID" value="MBS4539578.1"/>
    <property type="molecule type" value="Genomic_DNA"/>
</dbReference>
<evidence type="ECO:0000313" key="2">
    <source>
        <dbReference type="EMBL" id="MBS4539578.1"/>
    </source>
</evidence>
<organism evidence="2 3">
    <name type="scientific">Anaeromonas frigoriresistens</name>
    <dbReference type="NCBI Taxonomy" id="2683708"/>
    <lineage>
        <taxon>Bacteria</taxon>
        <taxon>Bacillati</taxon>
        <taxon>Bacillota</taxon>
        <taxon>Tissierellia</taxon>
        <taxon>Tissierellales</taxon>
        <taxon>Thermohalobacteraceae</taxon>
        <taxon>Anaeromonas</taxon>
    </lineage>
</organism>
<keyword evidence="3" id="KW-1185">Reference proteome</keyword>
<evidence type="ECO:0000256" key="1">
    <source>
        <dbReference type="SAM" id="Phobius"/>
    </source>
</evidence>
<reference evidence="2" key="1">
    <citation type="submission" date="2019-12" db="EMBL/GenBank/DDBJ databases">
        <title>Clostridiaceae gen. nov. sp. nov., isolated from sediment in Xinjiang, China.</title>
        <authorList>
            <person name="Zhang R."/>
        </authorList>
    </citation>
    <scope>NUCLEOTIDE SEQUENCE</scope>
    <source>
        <strain evidence="2">D2Q-11</strain>
    </source>
</reference>
<dbReference type="AlphaFoldDB" id="A0A942UVX6"/>
<feature type="transmembrane region" description="Helical" evidence="1">
    <location>
        <begin position="6"/>
        <end position="26"/>
    </location>
</feature>
<protein>
    <submittedName>
        <fullName evidence="2">Uncharacterized protein</fullName>
    </submittedName>
</protein>
<dbReference type="RefSeq" id="WP_203367503.1">
    <property type="nucleotide sequence ID" value="NZ_WSFT01000053.1"/>
</dbReference>
<comment type="caution">
    <text evidence="2">The sequence shown here is derived from an EMBL/GenBank/DDBJ whole genome shotgun (WGS) entry which is preliminary data.</text>
</comment>
<keyword evidence="1" id="KW-0472">Membrane</keyword>
<keyword evidence="1" id="KW-0812">Transmembrane</keyword>
<feature type="transmembrane region" description="Helical" evidence="1">
    <location>
        <begin position="38"/>
        <end position="60"/>
    </location>
</feature>
<evidence type="ECO:0000313" key="3">
    <source>
        <dbReference type="Proteomes" id="UP000724672"/>
    </source>
</evidence>
<dbReference type="Proteomes" id="UP000724672">
    <property type="component" value="Unassembled WGS sequence"/>
</dbReference>
<name>A0A942UVX6_9FIRM</name>
<sequence length="63" mass="7697">MYYTIQSIIYILIMILGFGYLVVYLKKKEENNHHEKKYRLFFLIILIFLFILQGLVDYIYGIN</sequence>
<keyword evidence="1" id="KW-1133">Transmembrane helix</keyword>
<proteinExistence type="predicted"/>